<dbReference type="PANTHER" id="PTHR43156">
    <property type="entry name" value="STAGE II SPORULATION PROTEIN E-RELATED"/>
    <property type="match status" value="1"/>
</dbReference>
<accession>A0A1U7M6W1</accession>
<evidence type="ECO:0000313" key="4">
    <source>
        <dbReference type="Proteomes" id="UP000186112"/>
    </source>
</evidence>
<dbReference type="InterPro" id="IPR036457">
    <property type="entry name" value="PPM-type-like_dom_sf"/>
</dbReference>
<dbReference type="OrthoDB" id="9763484at2"/>
<dbReference type="Proteomes" id="UP000186112">
    <property type="component" value="Unassembled WGS sequence"/>
</dbReference>
<dbReference type="Pfam" id="PF07228">
    <property type="entry name" value="SpoIIE"/>
    <property type="match status" value="1"/>
</dbReference>
<protein>
    <submittedName>
        <fullName evidence="3">Phosphoserine phosphatase RsbU</fullName>
        <ecNumber evidence="3">3.1.3.3</ecNumber>
    </submittedName>
</protein>
<keyword evidence="1 3" id="KW-0378">Hydrolase</keyword>
<dbReference type="GO" id="GO:0016791">
    <property type="term" value="F:phosphatase activity"/>
    <property type="evidence" value="ECO:0007669"/>
    <property type="project" value="TreeGrafter"/>
</dbReference>
<proteinExistence type="predicted"/>
<dbReference type="RefSeq" id="WP_075725772.1">
    <property type="nucleotide sequence ID" value="NZ_LTDM01000012.1"/>
</dbReference>
<dbReference type="Gene3D" id="3.30.450.20">
    <property type="entry name" value="PAS domain"/>
    <property type="match status" value="1"/>
</dbReference>
<dbReference type="InterPro" id="IPR001932">
    <property type="entry name" value="PPM-type_phosphatase-like_dom"/>
</dbReference>
<dbReference type="InterPro" id="IPR035965">
    <property type="entry name" value="PAS-like_dom_sf"/>
</dbReference>
<dbReference type="EMBL" id="LTDM01000012">
    <property type="protein sequence ID" value="OLS03021.1"/>
    <property type="molecule type" value="Genomic_DNA"/>
</dbReference>
<organism evidence="3 4">
    <name type="scientific">Tissierella creatinophila DSM 6911</name>
    <dbReference type="NCBI Taxonomy" id="1123403"/>
    <lineage>
        <taxon>Bacteria</taxon>
        <taxon>Bacillati</taxon>
        <taxon>Bacillota</taxon>
        <taxon>Tissierellia</taxon>
        <taxon>Tissierellales</taxon>
        <taxon>Tissierellaceae</taxon>
        <taxon>Tissierella</taxon>
    </lineage>
</organism>
<dbReference type="EC" id="3.1.3.3" evidence="3"/>
<dbReference type="InterPro" id="IPR000014">
    <property type="entry name" value="PAS"/>
</dbReference>
<evidence type="ECO:0000313" key="3">
    <source>
        <dbReference type="EMBL" id="OLS03021.1"/>
    </source>
</evidence>
<name>A0A1U7M6W1_TISCR</name>
<evidence type="ECO:0000259" key="2">
    <source>
        <dbReference type="SMART" id="SM00331"/>
    </source>
</evidence>
<dbReference type="InterPro" id="IPR013656">
    <property type="entry name" value="PAS_4"/>
</dbReference>
<dbReference type="PANTHER" id="PTHR43156:SF2">
    <property type="entry name" value="STAGE II SPORULATION PROTEIN E"/>
    <property type="match status" value="1"/>
</dbReference>
<dbReference type="SUPFAM" id="SSF55785">
    <property type="entry name" value="PYP-like sensor domain (PAS domain)"/>
    <property type="match status" value="1"/>
</dbReference>
<dbReference type="CDD" id="cd00130">
    <property type="entry name" value="PAS"/>
    <property type="match status" value="1"/>
</dbReference>
<gene>
    <name evidence="3" type="primary">rsbU_2</name>
    <name evidence="3" type="ORF">TICRE_09900</name>
</gene>
<feature type="domain" description="PPM-type phosphatase" evidence="2">
    <location>
        <begin position="161"/>
        <end position="376"/>
    </location>
</feature>
<comment type="caution">
    <text evidence="3">The sequence shown here is derived from an EMBL/GenBank/DDBJ whole genome shotgun (WGS) entry which is preliminary data.</text>
</comment>
<sequence>MLKETDFIKIDKRSEKLDYGKLNYHVLEGMADWVRVIDEDGIVIYANKAMKDDLGEDIIGRKCYEVICNSKACRSCITNRSMATGEIIQKEEIIQGKTYSVKSSPVKNSKGVIIAAVEVFRNVTRERKLELELINKNRKMNSDLEFSKRLQQKMLPKNGKIRNVNLDYIYKPSETLSGDMFDIYTIDEEHIGVYISDVVGNGVAASLMTMFIRQTMRVMTDDPASPSDRLQELHKRFLSLSLEAEYYFTIFYGILNTRTKKFRYVNAGHNCMPIRYNIEKDIIEVIENKGYPISSLLKKITFKEKEIQIDSGDKILFYTDGVTEARDYSGREFGIERLIDVIKTNPDEMLRSIEDTVFKHSFGEIADDFALMLLEILY</sequence>
<dbReference type="Pfam" id="PF08448">
    <property type="entry name" value="PAS_4"/>
    <property type="match status" value="1"/>
</dbReference>
<reference evidence="3 4" key="1">
    <citation type="submission" date="2016-02" db="EMBL/GenBank/DDBJ databases">
        <title>Genome sequence of Tissierella creatinophila DSM 6911.</title>
        <authorList>
            <person name="Poehlein A."/>
            <person name="Daniel R."/>
        </authorList>
    </citation>
    <scope>NUCLEOTIDE SEQUENCE [LARGE SCALE GENOMIC DNA]</scope>
    <source>
        <strain evidence="3 4">DSM 6911</strain>
    </source>
</reference>
<dbReference type="AlphaFoldDB" id="A0A1U7M6W1"/>
<dbReference type="InterPro" id="IPR052016">
    <property type="entry name" value="Bact_Sigma-Reg"/>
</dbReference>
<dbReference type="Gene3D" id="3.60.40.10">
    <property type="entry name" value="PPM-type phosphatase domain"/>
    <property type="match status" value="1"/>
</dbReference>
<keyword evidence="4" id="KW-1185">Reference proteome</keyword>
<dbReference type="SMART" id="SM00331">
    <property type="entry name" value="PP2C_SIG"/>
    <property type="match status" value="1"/>
</dbReference>
<evidence type="ECO:0000256" key="1">
    <source>
        <dbReference type="ARBA" id="ARBA00022801"/>
    </source>
</evidence>